<dbReference type="Proteomes" id="UP000199214">
    <property type="component" value="Unassembled WGS sequence"/>
</dbReference>
<gene>
    <name evidence="2" type="ORF">SAMN05216382_0749</name>
</gene>
<reference evidence="3" key="1">
    <citation type="submission" date="2016-10" db="EMBL/GenBank/DDBJ databases">
        <authorList>
            <person name="Varghese N."/>
            <person name="Submissions S."/>
        </authorList>
    </citation>
    <scope>NUCLEOTIDE SEQUENCE [LARGE SCALE GENOMIC DNA]</scope>
    <source>
        <strain evidence="3">JS21-1</strain>
    </source>
</reference>
<dbReference type="AlphaFoldDB" id="A0A1H7IJF1"/>
<protein>
    <recommendedName>
        <fullName evidence="4">SRCR domain-containing protein</fullName>
    </recommendedName>
</protein>
<evidence type="ECO:0000313" key="3">
    <source>
        <dbReference type="Proteomes" id="UP000199214"/>
    </source>
</evidence>
<sequence>MKKLMSMLALGALSLTGVAASAAPAAAQQRVVVRERTVVRHDGPRYHNRWRTKRVCEKRWRNHRRVTVCRTVRYRR</sequence>
<evidence type="ECO:0008006" key="4">
    <source>
        <dbReference type="Google" id="ProtNLM"/>
    </source>
</evidence>
<feature type="chain" id="PRO_5011725995" description="SRCR domain-containing protein" evidence="1">
    <location>
        <begin position="23"/>
        <end position="76"/>
    </location>
</feature>
<evidence type="ECO:0000313" key="2">
    <source>
        <dbReference type="EMBL" id="SEK60835.1"/>
    </source>
</evidence>
<dbReference type="RefSeq" id="WP_093003351.1">
    <property type="nucleotide sequence ID" value="NZ_FNZZ01000001.1"/>
</dbReference>
<name>A0A1H7IJF1_9SPHN</name>
<organism evidence="2 3">
    <name type="scientific">Sphingomonas palmae</name>
    <dbReference type="NCBI Taxonomy" id="1855283"/>
    <lineage>
        <taxon>Bacteria</taxon>
        <taxon>Pseudomonadati</taxon>
        <taxon>Pseudomonadota</taxon>
        <taxon>Alphaproteobacteria</taxon>
        <taxon>Sphingomonadales</taxon>
        <taxon>Sphingomonadaceae</taxon>
        <taxon>Sphingomonas</taxon>
    </lineage>
</organism>
<keyword evidence="3" id="KW-1185">Reference proteome</keyword>
<proteinExistence type="predicted"/>
<keyword evidence="1" id="KW-0732">Signal</keyword>
<dbReference type="EMBL" id="FNZZ01000001">
    <property type="protein sequence ID" value="SEK60835.1"/>
    <property type="molecule type" value="Genomic_DNA"/>
</dbReference>
<evidence type="ECO:0000256" key="1">
    <source>
        <dbReference type="SAM" id="SignalP"/>
    </source>
</evidence>
<dbReference type="STRING" id="1855283.SAMN05216382_0749"/>
<accession>A0A1H7IJF1</accession>
<feature type="signal peptide" evidence="1">
    <location>
        <begin position="1"/>
        <end position="22"/>
    </location>
</feature>